<keyword evidence="6" id="KW-1185">Reference proteome</keyword>
<accession>A0A344LF78</accession>
<evidence type="ECO:0008006" key="7">
    <source>
        <dbReference type="Google" id="ProtNLM"/>
    </source>
</evidence>
<evidence type="ECO:0000256" key="1">
    <source>
        <dbReference type="ARBA" id="ARBA00004496"/>
    </source>
</evidence>
<evidence type="ECO:0000256" key="3">
    <source>
        <dbReference type="ARBA" id="ARBA00022490"/>
    </source>
</evidence>
<evidence type="ECO:0000256" key="4">
    <source>
        <dbReference type="ARBA" id="ARBA00023186"/>
    </source>
</evidence>
<dbReference type="InterPro" id="IPR025734">
    <property type="entry name" value="EspG"/>
</dbReference>
<dbReference type="Pfam" id="PF14011">
    <property type="entry name" value="ESX-1_EspG"/>
    <property type="match status" value="1"/>
</dbReference>
<comment type="subcellular location">
    <subcellularLocation>
        <location evidence="1">Cytoplasm</location>
    </subcellularLocation>
</comment>
<proteinExistence type="inferred from homology"/>
<reference evidence="5 6" key="1">
    <citation type="submission" date="2016-04" db="EMBL/GenBank/DDBJ databases">
        <title>Complete genome sequence and analysis of deep-sea sediment isolate, Amycolatopsis sp. WP1.</title>
        <authorList>
            <person name="Wang H."/>
            <person name="Chen S."/>
            <person name="Wu Q."/>
        </authorList>
    </citation>
    <scope>NUCLEOTIDE SEQUENCE [LARGE SCALE GENOMIC DNA]</scope>
    <source>
        <strain evidence="5 6">WP1</strain>
    </source>
</reference>
<protein>
    <recommendedName>
        <fullName evidence="7">ESX secretion-associated protein EspG</fullName>
    </recommendedName>
</protein>
<dbReference type="Proteomes" id="UP000250434">
    <property type="component" value="Chromosome"/>
</dbReference>
<dbReference type="EMBL" id="CP015163">
    <property type="protein sequence ID" value="AXB46702.1"/>
    <property type="molecule type" value="Genomic_DNA"/>
</dbReference>
<dbReference type="KEGG" id="aab:A4R43_33205"/>
<comment type="similarity">
    <text evidence="2">Belongs to the EspG family.</text>
</comment>
<dbReference type="AlphaFoldDB" id="A0A344LF78"/>
<gene>
    <name evidence="5" type="ORF">A4R43_33205</name>
</gene>
<evidence type="ECO:0000313" key="6">
    <source>
        <dbReference type="Proteomes" id="UP000250434"/>
    </source>
</evidence>
<evidence type="ECO:0000313" key="5">
    <source>
        <dbReference type="EMBL" id="AXB46702.1"/>
    </source>
</evidence>
<evidence type="ECO:0000256" key="2">
    <source>
        <dbReference type="ARBA" id="ARBA00006411"/>
    </source>
</evidence>
<name>A0A344LF78_9PSEU</name>
<dbReference type="RefSeq" id="WP_257791781.1">
    <property type="nucleotide sequence ID" value="NZ_CP015163.1"/>
</dbReference>
<keyword evidence="3" id="KW-0963">Cytoplasm</keyword>
<organism evidence="5 6">
    <name type="scientific">Amycolatopsis albispora</name>
    <dbReference type="NCBI Taxonomy" id="1804986"/>
    <lineage>
        <taxon>Bacteria</taxon>
        <taxon>Bacillati</taxon>
        <taxon>Actinomycetota</taxon>
        <taxon>Actinomycetes</taxon>
        <taxon>Pseudonocardiales</taxon>
        <taxon>Pseudonocardiaceae</taxon>
        <taxon>Amycolatopsis</taxon>
    </lineage>
</organism>
<keyword evidence="4" id="KW-0143">Chaperone</keyword>
<sequence length="250" mass="27537">MVIGHRTEISLNTLLTAMRWTGYDHPHLVFAGGERYIPPSASTGLEKAAMDELRDLGFAAGNRLTGDFEDTLHLLNRPPIEYFAHVRTRDESYEILVAGHDRTAVVAVHQDERVWLKPYRGKDAATLLVDHLPSFPAASFTPFTVPRHEMAEANGVQGIYDEKRSRSPEAKELDEIFSVPHYGSGLLHAARRDYRGDRHQAPSGLSYLDLDAGRVGLASGGPRGNEHIVVLPGDRSRLSEKVASLGASAH</sequence>